<keyword evidence="2" id="KW-0539">Nucleus</keyword>
<dbReference type="OrthoDB" id="6359128at2759"/>
<evidence type="ECO:0000313" key="4">
    <source>
        <dbReference type="EMBL" id="CAH0110217.1"/>
    </source>
</evidence>
<dbReference type="Proteomes" id="UP000789390">
    <property type="component" value="Unassembled WGS sequence"/>
</dbReference>
<dbReference type="PANTHER" id="PTHR13213">
    <property type="entry name" value="MYB-BINDING PROTEIN 1A FAMILY MEMBER"/>
    <property type="match status" value="1"/>
</dbReference>
<protein>
    <submittedName>
        <fullName evidence="4">Uncharacterized protein</fullName>
    </submittedName>
</protein>
<sequence>MDEEETITDKLRMRIHEALGDSAALAFKKFRKTRPVRKNVKKLSKEGTVLMHFRIRCLDLVEVLTDKELSISLSVATMMPLLSLLEFSVKEPLQKHLMDRTRIVLRKMTNIRRFTDSKDVQMEDLVKLLQILFSIPYAKKTFMPYISEELVQCCLYILRCALHLNRVNESSAGNVTNGKKKEHAEIDGVYQLYRSNLSQFFIKCDSPVPFAVFSRALVYPWPDAGLLVEQLIENAFSPTILNNRKLQAVQLLTALFQNSTAISSMDQQLLTKRLHSLLQCSQRVVEEAGSDSNPKYLNELFILLQVVLLCQEVAKLKCFSSASVGRAQLWDPFKAALTVFTAKGLGKQKDLKKNHTALARLMGLALDETITAAADGPSTTTKSSLKKDTTRTAAKSTTKTNGAMGESGVGSVMTTTTKMESNRPGDKEKIVAKKKLMVDHRPLIYYNPTPPTTALVGRIWRQPSTERMLKNPADPKRSALHEKSVQWLRSNEYLSNEKPRFQPKFVEYFAVDTASSSRPESERKKRKRRNRPIVVTSNSAAQGFPKKKKSKKKNDKEKGHQKRSSSDPGIIQNAPPQLRPSPPSHHQQQLQQQQLPASPSPMAVADGSSNFTGFGQPQQLQLQIQQLGQQQHPQQASPRGGGMVVGGIADFQLPDDMQSWICDFNEDHQQHLQQQQLPASPSPMAVADGSSNFTGFGQPQQLQLQIQQLGQQQHPQQASPRGGGMVVGGIADFQLPDDMQSWICDFNEETDAELFAAELNSFF</sequence>
<dbReference type="InterPro" id="IPR007015">
    <property type="entry name" value="DNA_pol_V/MYBBP1A"/>
</dbReference>
<feature type="compositionally biased region" description="Low complexity" evidence="3">
    <location>
        <begin position="391"/>
        <end position="400"/>
    </location>
</feature>
<gene>
    <name evidence="4" type="ORF">DGAL_LOCUS13770</name>
</gene>
<comment type="caution">
    <text evidence="4">The sequence shown here is derived from an EMBL/GenBank/DDBJ whole genome shotgun (WGS) entry which is preliminary data.</text>
</comment>
<evidence type="ECO:0000313" key="5">
    <source>
        <dbReference type="Proteomes" id="UP000789390"/>
    </source>
</evidence>
<feature type="compositionally biased region" description="Basic residues" evidence="3">
    <location>
        <begin position="545"/>
        <end position="563"/>
    </location>
</feature>
<name>A0A8J2S479_9CRUS</name>
<feature type="region of interest" description="Disordered" evidence="3">
    <location>
        <begin position="375"/>
        <end position="410"/>
    </location>
</feature>
<dbReference type="GO" id="GO:0003714">
    <property type="term" value="F:transcription corepressor activity"/>
    <property type="evidence" value="ECO:0007669"/>
    <property type="project" value="TreeGrafter"/>
</dbReference>
<evidence type="ECO:0000256" key="1">
    <source>
        <dbReference type="ARBA" id="ARBA00004123"/>
    </source>
</evidence>
<organism evidence="4 5">
    <name type="scientific">Daphnia galeata</name>
    <dbReference type="NCBI Taxonomy" id="27404"/>
    <lineage>
        <taxon>Eukaryota</taxon>
        <taxon>Metazoa</taxon>
        <taxon>Ecdysozoa</taxon>
        <taxon>Arthropoda</taxon>
        <taxon>Crustacea</taxon>
        <taxon>Branchiopoda</taxon>
        <taxon>Diplostraca</taxon>
        <taxon>Cladocera</taxon>
        <taxon>Anomopoda</taxon>
        <taxon>Daphniidae</taxon>
        <taxon>Daphnia</taxon>
    </lineage>
</organism>
<dbReference type="EMBL" id="CAKKLH010000301">
    <property type="protein sequence ID" value="CAH0110217.1"/>
    <property type="molecule type" value="Genomic_DNA"/>
</dbReference>
<dbReference type="GO" id="GO:0043565">
    <property type="term" value="F:sequence-specific DNA binding"/>
    <property type="evidence" value="ECO:0007669"/>
    <property type="project" value="TreeGrafter"/>
</dbReference>
<dbReference type="AlphaFoldDB" id="A0A8J2S479"/>
<feature type="compositionally biased region" description="Low complexity" evidence="3">
    <location>
        <begin position="584"/>
        <end position="601"/>
    </location>
</feature>
<feature type="compositionally biased region" description="Low complexity" evidence="3">
    <location>
        <begin position="615"/>
        <end position="635"/>
    </location>
</feature>
<comment type="subcellular location">
    <subcellularLocation>
        <location evidence="1">Nucleus</location>
    </subcellularLocation>
</comment>
<evidence type="ECO:0000256" key="2">
    <source>
        <dbReference type="ARBA" id="ARBA00023242"/>
    </source>
</evidence>
<dbReference type="GO" id="GO:0005730">
    <property type="term" value="C:nucleolus"/>
    <property type="evidence" value="ECO:0007669"/>
    <property type="project" value="InterPro"/>
</dbReference>
<reference evidence="4" key="1">
    <citation type="submission" date="2021-11" db="EMBL/GenBank/DDBJ databases">
        <authorList>
            <person name="Schell T."/>
        </authorList>
    </citation>
    <scope>NUCLEOTIDE SEQUENCE</scope>
    <source>
        <strain evidence="4">M5</strain>
    </source>
</reference>
<proteinExistence type="predicted"/>
<evidence type="ECO:0000256" key="3">
    <source>
        <dbReference type="SAM" id="MobiDB-lite"/>
    </source>
</evidence>
<dbReference type="PANTHER" id="PTHR13213:SF2">
    <property type="entry name" value="MYB-BINDING PROTEIN 1A"/>
    <property type="match status" value="1"/>
</dbReference>
<dbReference type="GO" id="GO:0003723">
    <property type="term" value="F:RNA binding"/>
    <property type="evidence" value="ECO:0007669"/>
    <property type="project" value="TreeGrafter"/>
</dbReference>
<feature type="region of interest" description="Disordered" evidence="3">
    <location>
        <begin position="513"/>
        <end position="643"/>
    </location>
</feature>
<keyword evidence="5" id="KW-1185">Reference proteome</keyword>
<accession>A0A8J2S479</accession>